<proteinExistence type="predicted"/>
<dbReference type="Proteomes" id="UP000239872">
    <property type="component" value="Unassembled WGS sequence"/>
</dbReference>
<organism evidence="1 2">
    <name type="scientific">Flavipsychrobacter stenotrophus</name>
    <dbReference type="NCBI Taxonomy" id="2077091"/>
    <lineage>
        <taxon>Bacteria</taxon>
        <taxon>Pseudomonadati</taxon>
        <taxon>Bacteroidota</taxon>
        <taxon>Chitinophagia</taxon>
        <taxon>Chitinophagales</taxon>
        <taxon>Chitinophagaceae</taxon>
        <taxon>Flavipsychrobacter</taxon>
    </lineage>
</organism>
<accession>A0A2S7T2G5</accession>
<reference evidence="1 2" key="1">
    <citation type="submission" date="2018-01" db="EMBL/GenBank/DDBJ databases">
        <title>A novel member of the phylum Bacteroidetes isolated from glacier ice.</title>
        <authorList>
            <person name="Liu Q."/>
            <person name="Xin Y.-H."/>
        </authorList>
    </citation>
    <scope>NUCLEOTIDE SEQUENCE [LARGE SCALE GENOMIC DNA]</scope>
    <source>
        <strain evidence="1 2">RB1R16</strain>
    </source>
</reference>
<keyword evidence="2" id="KW-1185">Reference proteome</keyword>
<evidence type="ECO:0000313" key="2">
    <source>
        <dbReference type="Proteomes" id="UP000239872"/>
    </source>
</evidence>
<sequence>MSLGIDKELFAAINKLNDEQKQEVLAFVDGFSEEGSKEYDKWKDESFVAEMENEYNYYLNGGKMVSPEELRESIGEIFAKAKLK</sequence>
<dbReference type="RefSeq" id="WP_105037921.1">
    <property type="nucleotide sequence ID" value="NZ_PPSL01000001.1"/>
</dbReference>
<dbReference type="EMBL" id="PPSL01000001">
    <property type="protein sequence ID" value="PQJ13037.1"/>
    <property type="molecule type" value="Genomic_DNA"/>
</dbReference>
<dbReference type="OrthoDB" id="799347at2"/>
<evidence type="ECO:0000313" key="1">
    <source>
        <dbReference type="EMBL" id="PQJ13037.1"/>
    </source>
</evidence>
<name>A0A2S7T2G5_9BACT</name>
<gene>
    <name evidence="1" type="ORF">CJD36_004645</name>
</gene>
<protein>
    <submittedName>
        <fullName evidence="1">Uncharacterized protein</fullName>
    </submittedName>
</protein>
<comment type="caution">
    <text evidence="1">The sequence shown here is derived from an EMBL/GenBank/DDBJ whole genome shotgun (WGS) entry which is preliminary data.</text>
</comment>
<dbReference type="AlphaFoldDB" id="A0A2S7T2G5"/>